<dbReference type="NCBIfam" id="TIGR01613">
    <property type="entry name" value="primase_Cterm"/>
    <property type="match status" value="1"/>
</dbReference>
<dbReference type="InterPro" id="IPR006500">
    <property type="entry name" value="Helicase_put_C_phage/plasmid"/>
</dbReference>
<dbReference type="Pfam" id="PF12965">
    <property type="entry name" value="DUF3854"/>
    <property type="match status" value="1"/>
</dbReference>
<keyword evidence="3" id="KW-0067">ATP-binding</keyword>
<dbReference type="EMBL" id="SJPQ01000004">
    <property type="protein sequence ID" value="TWT86682.1"/>
    <property type="molecule type" value="Genomic_DNA"/>
</dbReference>
<dbReference type="GO" id="GO:0016787">
    <property type="term" value="F:hydrolase activity"/>
    <property type="evidence" value="ECO:0007669"/>
    <property type="project" value="UniProtKB-KW"/>
</dbReference>
<evidence type="ECO:0000256" key="2">
    <source>
        <dbReference type="ARBA" id="ARBA00022801"/>
    </source>
</evidence>
<keyword evidence="2" id="KW-0378">Hydrolase</keyword>
<dbReference type="GO" id="GO:0005524">
    <property type="term" value="F:ATP binding"/>
    <property type="evidence" value="ECO:0007669"/>
    <property type="project" value="UniProtKB-KW"/>
</dbReference>
<name>A0A5C5ZH60_9BACT</name>
<dbReference type="InterPro" id="IPR027417">
    <property type="entry name" value="P-loop_NTPase"/>
</dbReference>
<evidence type="ECO:0000256" key="1">
    <source>
        <dbReference type="ARBA" id="ARBA00022741"/>
    </source>
</evidence>
<dbReference type="AlphaFoldDB" id="A0A5C5ZH60"/>
<dbReference type="InterPro" id="IPR014015">
    <property type="entry name" value="Helicase_SF3_DNA-vir"/>
</dbReference>
<dbReference type="PANTHER" id="PTHR35372">
    <property type="entry name" value="ATP BINDING PROTEIN-RELATED"/>
    <property type="match status" value="1"/>
</dbReference>
<dbReference type="Pfam" id="PF19263">
    <property type="entry name" value="DUF5906"/>
    <property type="match status" value="1"/>
</dbReference>
<comment type="caution">
    <text evidence="5">The sequence shown here is derived from an EMBL/GenBank/DDBJ whole genome shotgun (WGS) entry which is preliminary data.</text>
</comment>
<keyword evidence="1" id="KW-0547">Nucleotide-binding</keyword>
<keyword evidence="6" id="KW-1185">Reference proteome</keyword>
<dbReference type="PROSITE" id="PS51206">
    <property type="entry name" value="SF3_HELICASE_1"/>
    <property type="match status" value="1"/>
</dbReference>
<dbReference type="InterPro" id="IPR045455">
    <property type="entry name" value="NrS-1_pol-like_helicase"/>
</dbReference>
<dbReference type="Gene3D" id="3.40.1360.10">
    <property type="match status" value="1"/>
</dbReference>
<sequence length="702" mass="77118">MIAEVNGVATVRKLFDSHLRELAESGIDQATAEAAGVYSEHDAKKLAALVGWKSWPQRYGHGLVFEYRDLDGNLRFCRVKPERPPERNGKPAKYLQPGGEKSRAYFPPGVSSRLAGDGVEVVITEGEKKALSATKHGFSTIGLSGVWNFKPGGRVSVLLPDLERINWHGRKVFIAFDSDSTENASVASAEQVLSATLKSKGAIVKVVRIPASKPGDKQGLDDFIVSSGAPALRKLMDEAGEPEPVDPGTLRGSIADIDPSDVARMFLKSLTVDELPRLRFWLGEFWHWSGYSYHKTPDHDLRAKLVEYMDREFLGVKRGHVSDVLEHLKSQTLLPAHRTAPCWLDLPDAKRPDPSECVATRSGIVHLPAFVDGSSNHLIPATPRYFSTVAADYAFDPKAPMPKHWQAFLGSLWANDPHSIQTLQEWFGYCLTADTRQQKALLVIGPKRSGKGTIARVLSGLIGEGNVAGPTLSSIATNFGIWPLIGKPLAIISDARFSSRLDSAVVVERLLSITGEDRQTIDRKNMQPIECKLPTRFMILTNELPRLRDSSGAFASRFIVLNTPVSHFGAEDHGLTDRLLGELPGIFCWAAAGWARLRAQGRFTVPQSTEGLVSQLADLSSPISAFVRDACVVGADERVKANDLFKAWKDWCEEANQKPGDAPRFGRDLSANVPSVTRIRGREGNERPYLYTGIGLDSDFRS</sequence>
<dbReference type="CDD" id="cd01029">
    <property type="entry name" value="TOPRIM_primases"/>
    <property type="match status" value="1"/>
</dbReference>
<dbReference type="PANTHER" id="PTHR35372:SF2">
    <property type="entry name" value="SF3 HELICASE DOMAIN-CONTAINING PROTEIN"/>
    <property type="match status" value="1"/>
</dbReference>
<organism evidence="5 6">
    <name type="scientific">Pseudobythopirellula maris</name>
    <dbReference type="NCBI Taxonomy" id="2527991"/>
    <lineage>
        <taxon>Bacteria</taxon>
        <taxon>Pseudomonadati</taxon>
        <taxon>Planctomycetota</taxon>
        <taxon>Planctomycetia</taxon>
        <taxon>Pirellulales</taxon>
        <taxon>Lacipirellulaceae</taxon>
        <taxon>Pseudobythopirellula</taxon>
    </lineage>
</organism>
<dbReference type="SUPFAM" id="SSF52540">
    <property type="entry name" value="P-loop containing nucleoside triphosphate hydrolases"/>
    <property type="match status" value="1"/>
</dbReference>
<dbReference type="Proteomes" id="UP000315440">
    <property type="component" value="Unassembled WGS sequence"/>
</dbReference>
<dbReference type="InterPro" id="IPR024385">
    <property type="entry name" value="DUF3854"/>
</dbReference>
<feature type="domain" description="SF3 helicase" evidence="4">
    <location>
        <begin position="418"/>
        <end position="578"/>
    </location>
</feature>
<dbReference type="Gene3D" id="3.40.50.300">
    <property type="entry name" value="P-loop containing nucleotide triphosphate hydrolases"/>
    <property type="match status" value="1"/>
</dbReference>
<protein>
    <recommendedName>
        <fullName evidence="4">SF3 helicase domain-containing protein</fullName>
    </recommendedName>
</protein>
<gene>
    <name evidence="5" type="ORF">Mal64_35110</name>
</gene>
<dbReference type="OrthoDB" id="288091at2"/>
<evidence type="ECO:0000313" key="5">
    <source>
        <dbReference type="EMBL" id="TWT86682.1"/>
    </source>
</evidence>
<dbReference type="SUPFAM" id="SSF46785">
    <property type="entry name" value="Winged helix' DNA-binding domain"/>
    <property type="match status" value="1"/>
</dbReference>
<dbReference type="InterPro" id="IPR051620">
    <property type="entry name" value="ORF904-like_C"/>
</dbReference>
<proteinExistence type="predicted"/>
<evidence type="ECO:0000313" key="6">
    <source>
        <dbReference type="Proteomes" id="UP000315440"/>
    </source>
</evidence>
<dbReference type="RefSeq" id="WP_146402661.1">
    <property type="nucleotide sequence ID" value="NZ_SJPQ01000004.1"/>
</dbReference>
<accession>A0A5C5ZH60</accession>
<dbReference type="InterPro" id="IPR036390">
    <property type="entry name" value="WH_DNA-bd_sf"/>
</dbReference>
<evidence type="ECO:0000259" key="4">
    <source>
        <dbReference type="PROSITE" id="PS51206"/>
    </source>
</evidence>
<dbReference type="InterPro" id="IPR034154">
    <property type="entry name" value="TOPRIM_DnaG/twinkle"/>
</dbReference>
<reference evidence="5 6" key="1">
    <citation type="submission" date="2019-02" db="EMBL/GenBank/DDBJ databases">
        <title>Deep-cultivation of Planctomycetes and their phenomic and genomic characterization uncovers novel biology.</title>
        <authorList>
            <person name="Wiegand S."/>
            <person name="Jogler M."/>
            <person name="Boedeker C."/>
            <person name="Pinto D."/>
            <person name="Vollmers J."/>
            <person name="Rivas-Marin E."/>
            <person name="Kohn T."/>
            <person name="Peeters S.H."/>
            <person name="Heuer A."/>
            <person name="Rast P."/>
            <person name="Oberbeckmann S."/>
            <person name="Bunk B."/>
            <person name="Jeske O."/>
            <person name="Meyerdierks A."/>
            <person name="Storesund J.E."/>
            <person name="Kallscheuer N."/>
            <person name="Luecker S."/>
            <person name="Lage O.M."/>
            <person name="Pohl T."/>
            <person name="Merkel B.J."/>
            <person name="Hornburger P."/>
            <person name="Mueller R.-W."/>
            <person name="Bruemmer F."/>
            <person name="Labrenz M."/>
            <person name="Spormann A.M."/>
            <person name="Op Den Camp H."/>
            <person name="Overmann J."/>
            <person name="Amann R."/>
            <person name="Jetten M.S.M."/>
            <person name="Mascher T."/>
            <person name="Medema M.H."/>
            <person name="Devos D.P."/>
            <person name="Kaster A.-K."/>
            <person name="Ovreas L."/>
            <person name="Rohde M."/>
            <person name="Galperin M.Y."/>
            <person name="Jogler C."/>
        </authorList>
    </citation>
    <scope>NUCLEOTIDE SEQUENCE [LARGE SCALE GENOMIC DNA]</scope>
    <source>
        <strain evidence="5 6">Mal64</strain>
    </source>
</reference>
<evidence type="ECO:0000256" key="3">
    <source>
        <dbReference type="ARBA" id="ARBA00022840"/>
    </source>
</evidence>